<evidence type="ECO:0000313" key="9">
    <source>
        <dbReference type="RefSeq" id="XP_022100853.1"/>
    </source>
</evidence>
<reference evidence="9" key="1">
    <citation type="submission" date="2025-08" db="UniProtKB">
        <authorList>
            <consortium name="RefSeq"/>
        </authorList>
    </citation>
    <scope>IDENTIFICATION</scope>
</reference>
<dbReference type="GO" id="GO:0016020">
    <property type="term" value="C:membrane"/>
    <property type="evidence" value="ECO:0007669"/>
    <property type="project" value="UniProtKB-SubCell"/>
</dbReference>
<dbReference type="KEGG" id="aplc:110984719"/>
<dbReference type="InterPro" id="IPR038770">
    <property type="entry name" value="Na+/solute_symporter_sf"/>
</dbReference>
<keyword evidence="8" id="KW-1185">Reference proteome</keyword>
<feature type="transmembrane region" description="Helical" evidence="7">
    <location>
        <begin position="181"/>
        <end position="203"/>
    </location>
</feature>
<evidence type="ECO:0000256" key="1">
    <source>
        <dbReference type="ARBA" id="ARBA00004141"/>
    </source>
</evidence>
<dbReference type="Proteomes" id="UP000694845">
    <property type="component" value="Unplaced"/>
</dbReference>
<feature type="transmembrane region" description="Helical" evidence="7">
    <location>
        <begin position="24"/>
        <end position="42"/>
    </location>
</feature>
<dbReference type="InterPro" id="IPR004710">
    <property type="entry name" value="Bilac:Na_transpt"/>
</dbReference>
<feature type="transmembrane region" description="Helical" evidence="7">
    <location>
        <begin position="147"/>
        <end position="169"/>
    </location>
</feature>
<proteinExistence type="inferred from homology"/>
<keyword evidence="6 7" id="KW-0472">Membrane</keyword>
<keyword evidence="3 7" id="KW-0812">Transmembrane</keyword>
<dbReference type="RefSeq" id="XP_022100853.1">
    <property type="nucleotide sequence ID" value="XM_022245161.1"/>
</dbReference>
<comment type="similarity">
    <text evidence="2">Belongs to the bile acid:sodium symporter (BASS) (TC 2.A.28) family.</text>
</comment>
<name>A0A8B7Z5E2_ACAPL</name>
<evidence type="ECO:0000256" key="4">
    <source>
        <dbReference type="ARBA" id="ARBA00022847"/>
    </source>
</evidence>
<feature type="transmembrane region" description="Helical" evidence="7">
    <location>
        <begin position="113"/>
        <end position="135"/>
    </location>
</feature>
<dbReference type="GO" id="GO:0008508">
    <property type="term" value="F:bile acid:sodium symporter activity"/>
    <property type="evidence" value="ECO:0007669"/>
    <property type="project" value="TreeGrafter"/>
</dbReference>
<dbReference type="Gene3D" id="1.20.1530.20">
    <property type="match status" value="1"/>
</dbReference>
<dbReference type="GeneID" id="110984719"/>
<dbReference type="InterPro" id="IPR002657">
    <property type="entry name" value="BilAc:Na_symport/Acr3"/>
</dbReference>
<feature type="transmembrane region" description="Helical" evidence="7">
    <location>
        <begin position="86"/>
        <end position="106"/>
    </location>
</feature>
<sequence length="309" mass="33506">MDAAESKEGIGESTILAVTTLQRYLLLAALALSSLLYGSKMTPDDFTKCVKKPLGLWLAMMVSALLAPLTAFVISLIFSLHYSDGLTLLITSICPAGALSPIFAFYTQADVCLCLSVIVLSTLMSVGMIPLGVYLCSNAYTELDLAVIPNNIIVITLSTSIGFISLGMALRNWKEKVADRLVLALSYLPVLIPIIMIFLVGITIQHSVHFTPSEIFPVLVYLLVLLSGTYLLGHLAGQTHETCRAMAFSAASKSVLLSLTVVHSSFTGEVLLSALPLPNLFLIEYIVIGLIFSAAFWIYRHYVPTAYVY</sequence>
<gene>
    <name evidence="9" type="primary">LOC110984719</name>
</gene>
<keyword evidence="4" id="KW-0769">Symport</keyword>
<accession>A0A8B7Z5E2</accession>
<evidence type="ECO:0000256" key="7">
    <source>
        <dbReference type="SAM" id="Phobius"/>
    </source>
</evidence>
<dbReference type="OrthoDB" id="203097at2759"/>
<organism evidence="8 9">
    <name type="scientific">Acanthaster planci</name>
    <name type="common">Crown-of-thorns starfish</name>
    <dbReference type="NCBI Taxonomy" id="133434"/>
    <lineage>
        <taxon>Eukaryota</taxon>
        <taxon>Metazoa</taxon>
        <taxon>Echinodermata</taxon>
        <taxon>Eleutherozoa</taxon>
        <taxon>Asterozoa</taxon>
        <taxon>Asteroidea</taxon>
        <taxon>Valvatacea</taxon>
        <taxon>Valvatida</taxon>
        <taxon>Acanthasteridae</taxon>
        <taxon>Acanthaster</taxon>
    </lineage>
</organism>
<comment type="subcellular location">
    <subcellularLocation>
        <location evidence="1">Membrane</location>
        <topology evidence="1">Multi-pass membrane protein</topology>
    </subcellularLocation>
</comment>
<dbReference type="OMA" id="IWSIMFR"/>
<evidence type="ECO:0000256" key="3">
    <source>
        <dbReference type="ARBA" id="ARBA00022692"/>
    </source>
</evidence>
<keyword evidence="4" id="KW-0813">Transport</keyword>
<protein>
    <submittedName>
        <fullName evidence="9">Ileal sodium/bile acid cotransporter-like</fullName>
    </submittedName>
</protein>
<feature type="transmembrane region" description="Helical" evidence="7">
    <location>
        <begin position="280"/>
        <end position="299"/>
    </location>
</feature>
<evidence type="ECO:0000256" key="6">
    <source>
        <dbReference type="ARBA" id="ARBA00023136"/>
    </source>
</evidence>
<keyword evidence="5 7" id="KW-1133">Transmembrane helix</keyword>
<evidence type="ECO:0000256" key="2">
    <source>
        <dbReference type="ARBA" id="ARBA00006528"/>
    </source>
</evidence>
<evidence type="ECO:0000313" key="8">
    <source>
        <dbReference type="Proteomes" id="UP000694845"/>
    </source>
</evidence>
<feature type="transmembrane region" description="Helical" evidence="7">
    <location>
        <begin position="254"/>
        <end position="274"/>
    </location>
</feature>
<dbReference type="AlphaFoldDB" id="A0A8B7Z5E2"/>
<dbReference type="Pfam" id="PF01758">
    <property type="entry name" value="SBF"/>
    <property type="match status" value="1"/>
</dbReference>
<feature type="transmembrane region" description="Helical" evidence="7">
    <location>
        <begin position="54"/>
        <end position="80"/>
    </location>
</feature>
<feature type="transmembrane region" description="Helical" evidence="7">
    <location>
        <begin position="215"/>
        <end position="233"/>
    </location>
</feature>
<dbReference type="PANTHER" id="PTHR10361">
    <property type="entry name" value="SODIUM-BILE ACID COTRANSPORTER"/>
    <property type="match status" value="1"/>
</dbReference>
<dbReference type="PANTHER" id="PTHR10361:SF28">
    <property type="entry name" value="P3 PROTEIN-RELATED"/>
    <property type="match status" value="1"/>
</dbReference>
<evidence type="ECO:0000256" key="5">
    <source>
        <dbReference type="ARBA" id="ARBA00022989"/>
    </source>
</evidence>